<reference evidence="3" key="1">
    <citation type="submission" date="2022-08" db="EMBL/GenBank/DDBJ databases">
        <authorList>
            <person name="Gutierrez-Valencia J."/>
        </authorList>
    </citation>
    <scope>NUCLEOTIDE SEQUENCE</scope>
</reference>
<dbReference type="InterPro" id="IPR045043">
    <property type="entry name" value="Lea14-like"/>
</dbReference>
<protein>
    <recommendedName>
        <fullName evidence="2">Water stress and hypersensitive response domain-containing protein</fullName>
    </recommendedName>
</protein>
<evidence type="ECO:0000313" key="4">
    <source>
        <dbReference type="Proteomes" id="UP001154282"/>
    </source>
</evidence>
<accession>A0AAV0JNI7</accession>
<comment type="similarity">
    <text evidence="1">Belongs to the LEA type 2 family.</text>
</comment>
<dbReference type="Pfam" id="PF03168">
    <property type="entry name" value="LEA_2"/>
    <property type="match status" value="1"/>
</dbReference>
<dbReference type="InterPro" id="IPR004864">
    <property type="entry name" value="LEA_2"/>
</dbReference>
<keyword evidence="4" id="KW-1185">Reference proteome</keyword>
<comment type="caution">
    <text evidence="3">The sequence shown here is derived from an EMBL/GenBank/DDBJ whole genome shotgun (WGS) entry which is preliminary data.</text>
</comment>
<dbReference type="EMBL" id="CAMGYJ010000005">
    <property type="protein sequence ID" value="CAI0410294.1"/>
    <property type="molecule type" value="Genomic_DNA"/>
</dbReference>
<dbReference type="PANTHER" id="PTHR31459:SF19">
    <property type="entry name" value="DESICCATION-RELATED PROTEIN LEA14-RELATED"/>
    <property type="match status" value="1"/>
</dbReference>
<proteinExistence type="inferred from homology"/>
<feature type="domain" description="Water stress and hypersensitive response" evidence="2">
    <location>
        <begin position="25"/>
        <end position="142"/>
    </location>
</feature>
<name>A0AAV0JNI7_9ROSI</name>
<dbReference type="Proteomes" id="UP001154282">
    <property type="component" value="Unassembled WGS sequence"/>
</dbReference>
<dbReference type="Gene3D" id="2.60.40.1820">
    <property type="match status" value="1"/>
</dbReference>
<sequence length="157" mass="17369">MGGLLGKLKNMVAVTTTVVKLIPKVTVTDLDLKGLTFEHVEYLAKLTIDNPYPVSIPVTEIAYHFKSDGRVIVHVAIPDPGSLKAHGKTDLDVIVKVPHNALRSLVTDVSKDWDIDYELELKLIIDLPVFGNIHIPLTNKGEVKLPKLSDVIFSKKR</sequence>
<gene>
    <name evidence="3" type="ORF">LITE_LOCUS14699</name>
</gene>
<evidence type="ECO:0000256" key="1">
    <source>
        <dbReference type="ARBA" id="ARBA00005960"/>
    </source>
</evidence>
<organism evidence="3 4">
    <name type="scientific">Linum tenue</name>
    <dbReference type="NCBI Taxonomy" id="586396"/>
    <lineage>
        <taxon>Eukaryota</taxon>
        <taxon>Viridiplantae</taxon>
        <taxon>Streptophyta</taxon>
        <taxon>Embryophyta</taxon>
        <taxon>Tracheophyta</taxon>
        <taxon>Spermatophyta</taxon>
        <taxon>Magnoliopsida</taxon>
        <taxon>eudicotyledons</taxon>
        <taxon>Gunneridae</taxon>
        <taxon>Pentapetalae</taxon>
        <taxon>rosids</taxon>
        <taxon>fabids</taxon>
        <taxon>Malpighiales</taxon>
        <taxon>Linaceae</taxon>
        <taxon>Linum</taxon>
    </lineage>
</organism>
<dbReference type="AlphaFoldDB" id="A0AAV0JNI7"/>
<dbReference type="SMART" id="SM00769">
    <property type="entry name" value="WHy"/>
    <property type="match status" value="1"/>
</dbReference>
<evidence type="ECO:0000313" key="3">
    <source>
        <dbReference type="EMBL" id="CAI0410294.1"/>
    </source>
</evidence>
<dbReference type="PANTHER" id="PTHR31459">
    <property type="match status" value="1"/>
</dbReference>
<evidence type="ECO:0000259" key="2">
    <source>
        <dbReference type="SMART" id="SM00769"/>
    </source>
</evidence>
<dbReference type="InterPro" id="IPR013990">
    <property type="entry name" value="WHy-dom"/>
</dbReference>
<dbReference type="GO" id="GO:0005829">
    <property type="term" value="C:cytosol"/>
    <property type="evidence" value="ECO:0007669"/>
    <property type="project" value="TreeGrafter"/>
</dbReference>
<dbReference type="GO" id="GO:0009269">
    <property type="term" value="P:response to desiccation"/>
    <property type="evidence" value="ECO:0007669"/>
    <property type="project" value="InterPro"/>
</dbReference>
<dbReference type="SUPFAM" id="SSF117070">
    <property type="entry name" value="LEA14-like"/>
    <property type="match status" value="1"/>
</dbReference>